<dbReference type="CDD" id="cd05250">
    <property type="entry name" value="CC3_like_SDR_a"/>
    <property type="match status" value="1"/>
</dbReference>
<dbReference type="PANTHER" id="PTHR14097:SF7">
    <property type="entry name" value="OXIDOREDUCTASE HTATIP2"/>
    <property type="match status" value="1"/>
</dbReference>
<comment type="caution">
    <text evidence="2">The sequence shown here is derived from an EMBL/GenBank/DDBJ whole genome shotgun (WGS) entry which is preliminary data.</text>
</comment>
<dbReference type="Gene3D" id="3.40.50.720">
    <property type="entry name" value="NAD(P)-binding Rossmann-like Domain"/>
    <property type="match status" value="1"/>
</dbReference>
<proteinExistence type="predicted"/>
<accession>A0ABW3RX00</accession>
<evidence type="ECO:0000313" key="3">
    <source>
        <dbReference type="Proteomes" id="UP001597262"/>
    </source>
</evidence>
<protein>
    <submittedName>
        <fullName evidence="2">Oxidoreductase</fullName>
    </submittedName>
</protein>
<organism evidence="2 3">
    <name type="scientific">Paenibacillus puldeungensis</name>
    <dbReference type="NCBI Taxonomy" id="696536"/>
    <lineage>
        <taxon>Bacteria</taxon>
        <taxon>Bacillati</taxon>
        <taxon>Bacillota</taxon>
        <taxon>Bacilli</taxon>
        <taxon>Bacillales</taxon>
        <taxon>Paenibacillaceae</taxon>
        <taxon>Paenibacillus</taxon>
    </lineage>
</organism>
<reference evidence="3" key="1">
    <citation type="journal article" date="2019" name="Int. J. Syst. Evol. Microbiol.">
        <title>The Global Catalogue of Microorganisms (GCM) 10K type strain sequencing project: providing services to taxonomists for standard genome sequencing and annotation.</title>
        <authorList>
            <consortium name="The Broad Institute Genomics Platform"/>
            <consortium name="The Broad Institute Genome Sequencing Center for Infectious Disease"/>
            <person name="Wu L."/>
            <person name="Ma J."/>
        </authorList>
    </citation>
    <scope>NUCLEOTIDE SEQUENCE [LARGE SCALE GENOMIC DNA]</scope>
    <source>
        <strain evidence="3">CCUG 59189</strain>
    </source>
</reference>
<keyword evidence="3" id="KW-1185">Reference proteome</keyword>
<dbReference type="EMBL" id="JBHTLM010000007">
    <property type="protein sequence ID" value="MFD1177019.1"/>
    <property type="molecule type" value="Genomic_DNA"/>
</dbReference>
<evidence type="ECO:0000259" key="1">
    <source>
        <dbReference type="Pfam" id="PF13460"/>
    </source>
</evidence>
<gene>
    <name evidence="2" type="ORF">ACFQ3W_12005</name>
</gene>
<dbReference type="Pfam" id="PF13460">
    <property type="entry name" value="NAD_binding_10"/>
    <property type="match status" value="1"/>
</dbReference>
<dbReference type="SUPFAM" id="SSF51735">
    <property type="entry name" value="NAD(P)-binding Rossmann-fold domains"/>
    <property type="match status" value="1"/>
</dbReference>
<sequence>MSQKAVVVGATGLIGKELVQLLLSDSAYTSVTVLVRRSMGISDPKLHEKLIDFDLLEEVNVDMDGADVFCALGTTRKDSGSQEAFRRVDYTYPLTLAQMAKHQRARGFIIVSAIGADSSSRTFYVRVKGEIEDALKELKLQSLHIFRPSLLLGAREQFRFGERIAQISSKIFMPLFSGVLRKYKPISASSVAKAMLLAAKSGRSGTHIYESDGIKAEGM</sequence>
<evidence type="ECO:0000313" key="2">
    <source>
        <dbReference type="EMBL" id="MFD1177019.1"/>
    </source>
</evidence>
<name>A0ABW3RX00_9BACL</name>
<dbReference type="PANTHER" id="PTHR14097">
    <property type="entry name" value="OXIDOREDUCTASE HTATIP2"/>
    <property type="match status" value="1"/>
</dbReference>
<dbReference type="Proteomes" id="UP001597262">
    <property type="component" value="Unassembled WGS sequence"/>
</dbReference>
<dbReference type="InterPro" id="IPR036291">
    <property type="entry name" value="NAD(P)-bd_dom_sf"/>
</dbReference>
<feature type="domain" description="NAD(P)-binding" evidence="1">
    <location>
        <begin position="9"/>
        <end position="137"/>
    </location>
</feature>
<dbReference type="InterPro" id="IPR016040">
    <property type="entry name" value="NAD(P)-bd_dom"/>
</dbReference>
<dbReference type="RefSeq" id="WP_379319468.1">
    <property type="nucleotide sequence ID" value="NZ_JBHTLM010000007.1"/>
</dbReference>